<sequence>MIFKWLFHDELNKGEKLIMILYELGMASMRQLSVITGWKESTIRGVISRVKDRANQDERRVWNLEEDPVEQLKDRATRKAKREQWIRNEETRYPLDPTAYALGREGMKQAYRIMNQPIPSIREEDYSQSAHTLGLNEILTRLIQAGTDRQKIVWLSTRGAAFALYRLVRLQDPEVDPRELIRPDARLILEGLRFWIEYDNDTEGAEQLEQKFREYIDTLKPLNQIWVDPQGNKQKPLDQSPVVWVCKNEKRTRELQMIWNNVTRLWFQGKWTPEMHFFTAGTEMDFLLGSSKTSSRMKA</sequence>
<dbReference type="EMBL" id="BMEX01000028">
    <property type="protein sequence ID" value="GGA58114.1"/>
    <property type="molecule type" value="Genomic_DNA"/>
</dbReference>
<comment type="caution">
    <text evidence="1">The sequence shown here is derived from an EMBL/GenBank/DDBJ whole genome shotgun (WGS) entry which is preliminary data.</text>
</comment>
<evidence type="ECO:0000313" key="2">
    <source>
        <dbReference type="Proteomes" id="UP000617979"/>
    </source>
</evidence>
<reference evidence="2" key="1">
    <citation type="journal article" date="2019" name="Int. J. Syst. Evol. Microbiol.">
        <title>The Global Catalogue of Microorganisms (GCM) 10K type strain sequencing project: providing services to taxonomists for standard genome sequencing and annotation.</title>
        <authorList>
            <consortium name="The Broad Institute Genomics Platform"/>
            <consortium name="The Broad Institute Genome Sequencing Center for Infectious Disease"/>
            <person name="Wu L."/>
            <person name="Ma J."/>
        </authorList>
    </citation>
    <scope>NUCLEOTIDE SEQUENCE [LARGE SCALE GENOMIC DNA]</scope>
    <source>
        <strain evidence="2">CGMCC 1.12404</strain>
    </source>
</reference>
<dbReference type="Proteomes" id="UP000617979">
    <property type="component" value="Unassembled WGS sequence"/>
</dbReference>
<gene>
    <name evidence="1" type="ORF">GCM10007416_34150</name>
</gene>
<dbReference type="InterPro" id="IPR025855">
    <property type="entry name" value="Replic_Relax"/>
</dbReference>
<keyword evidence="2" id="KW-1185">Reference proteome</keyword>
<protein>
    <submittedName>
        <fullName evidence="1">Uncharacterized protein</fullName>
    </submittedName>
</protein>
<organism evidence="1 2">
    <name type="scientific">Kroppenstedtia guangzhouensis</name>
    <dbReference type="NCBI Taxonomy" id="1274356"/>
    <lineage>
        <taxon>Bacteria</taxon>
        <taxon>Bacillati</taxon>
        <taxon>Bacillota</taxon>
        <taxon>Bacilli</taxon>
        <taxon>Bacillales</taxon>
        <taxon>Thermoactinomycetaceae</taxon>
        <taxon>Kroppenstedtia</taxon>
    </lineage>
</organism>
<evidence type="ECO:0000313" key="1">
    <source>
        <dbReference type="EMBL" id="GGA58114.1"/>
    </source>
</evidence>
<proteinExistence type="predicted"/>
<accession>A0ABQ1H499</accession>
<name>A0ABQ1H499_9BACL</name>
<dbReference type="Pfam" id="PF13814">
    <property type="entry name" value="Replic_Relax"/>
    <property type="match status" value="1"/>
</dbReference>
<dbReference type="RefSeq" id="WP_188433695.1">
    <property type="nucleotide sequence ID" value="NZ_BMEX01000028.1"/>
</dbReference>